<feature type="domain" description="C2" evidence="1">
    <location>
        <begin position="195"/>
        <end position="318"/>
    </location>
</feature>
<dbReference type="PANTHER" id="PTHR45716:SF2">
    <property type="entry name" value="BITESIZE, ISOFORM I"/>
    <property type="match status" value="1"/>
</dbReference>
<dbReference type="PROSITE" id="PS50853">
    <property type="entry name" value="FN3"/>
    <property type="match status" value="2"/>
</dbReference>
<name>A0A1S3IDT2_LINAN</name>
<dbReference type="SUPFAM" id="SSF49562">
    <property type="entry name" value="C2 domain (Calcium/lipid-binding domain, CaLB)"/>
    <property type="match status" value="1"/>
</dbReference>
<evidence type="ECO:0000259" key="2">
    <source>
        <dbReference type="PROSITE" id="PS50853"/>
    </source>
</evidence>
<feature type="domain" description="Fibronectin type-III" evidence="2">
    <location>
        <begin position="80"/>
        <end position="172"/>
    </location>
</feature>
<dbReference type="STRING" id="7574.A0A1S3IDT2"/>
<dbReference type="CDD" id="cd00063">
    <property type="entry name" value="FN3"/>
    <property type="match status" value="2"/>
</dbReference>
<dbReference type="GO" id="GO:0042043">
    <property type="term" value="F:neurexin family protein binding"/>
    <property type="evidence" value="ECO:0007669"/>
    <property type="project" value="TreeGrafter"/>
</dbReference>
<dbReference type="KEGG" id="lak:106162744"/>
<dbReference type="AlphaFoldDB" id="A0A1S3IDT2"/>
<dbReference type="Proteomes" id="UP000085678">
    <property type="component" value="Unplaced"/>
</dbReference>
<sequence length="351" mass="38843">MNQLSAKSATIQWERPACHVDHYRLEYKTDKGKPVIGNIPDTESSRALTGLIPGTKYNVSLCCIRHKTESEKCTFTFTTAPDVPVIEPQPGSTSILLSWSQFKGNADSFEITCQNQDNEEEKQSVKLHGEMRKHTFKDLSENSKYAGEIWVNLESHRSKPYEWESLTSSKPAAGSQPIATVARSEGYISFSLKLVQKESKAPEGAVSGASDSVCLVVTAISARDLQIIGQTSKSNNYCSGFVYPEGDKKALKTKTSTGCNPTWKGAMQFHAPSVEALRNKCLQLNVMEKYRFEKDVSVGGIRLNMGTGKHNGYSVDWMDSTDQEQEIWQSLLDSTPGTEIPAELPIRSLDS</sequence>
<dbReference type="PROSITE" id="PS50004">
    <property type="entry name" value="C2"/>
    <property type="match status" value="1"/>
</dbReference>
<reference evidence="4" key="1">
    <citation type="submission" date="2025-08" db="UniProtKB">
        <authorList>
            <consortium name="RefSeq"/>
        </authorList>
    </citation>
    <scope>IDENTIFICATION</scope>
    <source>
        <tissue evidence="4">Gonads</tissue>
    </source>
</reference>
<dbReference type="InterPro" id="IPR013783">
    <property type="entry name" value="Ig-like_fold"/>
</dbReference>
<evidence type="ECO:0000313" key="3">
    <source>
        <dbReference type="Proteomes" id="UP000085678"/>
    </source>
</evidence>
<organism evidence="3 4">
    <name type="scientific">Lingula anatina</name>
    <name type="common">Brachiopod</name>
    <name type="synonym">Lingula unguis</name>
    <dbReference type="NCBI Taxonomy" id="7574"/>
    <lineage>
        <taxon>Eukaryota</taxon>
        <taxon>Metazoa</taxon>
        <taxon>Spiralia</taxon>
        <taxon>Lophotrochozoa</taxon>
        <taxon>Brachiopoda</taxon>
        <taxon>Linguliformea</taxon>
        <taxon>Lingulata</taxon>
        <taxon>Lingulida</taxon>
        <taxon>Linguloidea</taxon>
        <taxon>Lingulidae</taxon>
        <taxon>Lingula</taxon>
    </lineage>
</organism>
<proteinExistence type="predicted"/>
<dbReference type="GO" id="GO:0006887">
    <property type="term" value="P:exocytosis"/>
    <property type="evidence" value="ECO:0007669"/>
    <property type="project" value="TreeGrafter"/>
</dbReference>
<dbReference type="GeneID" id="106162744"/>
<evidence type="ECO:0000313" key="4">
    <source>
        <dbReference type="RefSeq" id="XP_013395609.1"/>
    </source>
</evidence>
<dbReference type="Gene3D" id="2.60.40.150">
    <property type="entry name" value="C2 domain"/>
    <property type="match status" value="1"/>
</dbReference>
<evidence type="ECO:0000259" key="1">
    <source>
        <dbReference type="PROSITE" id="PS50004"/>
    </source>
</evidence>
<dbReference type="InterPro" id="IPR035892">
    <property type="entry name" value="C2_domain_sf"/>
</dbReference>
<dbReference type="InterPro" id="IPR003961">
    <property type="entry name" value="FN3_dom"/>
</dbReference>
<dbReference type="Pfam" id="PF00168">
    <property type="entry name" value="C2"/>
    <property type="match status" value="1"/>
</dbReference>
<dbReference type="Pfam" id="PF00041">
    <property type="entry name" value="fn3"/>
    <property type="match status" value="2"/>
</dbReference>
<gene>
    <name evidence="4" type="primary">LOC106162744</name>
</gene>
<protein>
    <submittedName>
        <fullName evidence="4">Synaptotagmin-like protein 2</fullName>
    </submittedName>
</protein>
<feature type="domain" description="Fibronectin type-III" evidence="2">
    <location>
        <begin position="1"/>
        <end position="79"/>
    </location>
</feature>
<dbReference type="InterPro" id="IPR000008">
    <property type="entry name" value="C2_dom"/>
</dbReference>
<dbReference type="PANTHER" id="PTHR45716">
    <property type="entry name" value="BITESIZE, ISOFORM I"/>
    <property type="match status" value="1"/>
</dbReference>
<dbReference type="Gene3D" id="2.60.40.10">
    <property type="entry name" value="Immunoglobulins"/>
    <property type="match status" value="2"/>
</dbReference>
<dbReference type="RefSeq" id="XP_013395609.1">
    <property type="nucleotide sequence ID" value="XM_013540155.2"/>
</dbReference>
<dbReference type="InParanoid" id="A0A1S3IDT2"/>
<dbReference type="OrthoDB" id="195679at2759"/>
<accession>A0A1S3IDT2</accession>
<keyword evidence="3" id="KW-1185">Reference proteome</keyword>
<dbReference type="SUPFAM" id="SSF49265">
    <property type="entry name" value="Fibronectin type III"/>
    <property type="match status" value="1"/>
</dbReference>
<dbReference type="InterPro" id="IPR036116">
    <property type="entry name" value="FN3_sf"/>
</dbReference>